<dbReference type="AlphaFoldDB" id="A0AAU9EB89"/>
<reference evidence="2 3" key="1">
    <citation type="submission" date="2023-08" db="EMBL/GenBank/DDBJ databases">
        <title>Helicovermis profunda gen. nov., sp. nov., a novel mesophilic, fermentative bacterium within the Bacillota from a deep-sea hydrothermal vent chimney.</title>
        <authorList>
            <person name="Miyazaki U."/>
            <person name="Mizutani D."/>
            <person name="Hashimoto Y."/>
            <person name="Tame A."/>
            <person name="Sawayama S."/>
            <person name="Miyazaki J."/>
            <person name="Takai K."/>
            <person name="Nakagawa S."/>
        </authorList>
    </citation>
    <scope>NUCLEOTIDE SEQUENCE [LARGE SCALE GENOMIC DNA]</scope>
    <source>
        <strain evidence="2 3">S502</strain>
    </source>
</reference>
<evidence type="ECO:0000313" key="3">
    <source>
        <dbReference type="Proteomes" id="UP001321786"/>
    </source>
</evidence>
<dbReference type="KEGG" id="hprf:HLPR_15180"/>
<dbReference type="Pfam" id="PF00583">
    <property type="entry name" value="Acetyltransf_1"/>
    <property type="match status" value="1"/>
</dbReference>
<dbReference type="PANTHER" id="PTHR43233:SF1">
    <property type="entry name" value="FAMILY N-ACETYLTRANSFERASE, PUTATIVE (AFU_ORTHOLOGUE AFUA_6G03350)-RELATED"/>
    <property type="match status" value="1"/>
</dbReference>
<proteinExistence type="predicted"/>
<dbReference type="Gene3D" id="3.40.630.30">
    <property type="match status" value="1"/>
</dbReference>
<dbReference type="CDD" id="cd04301">
    <property type="entry name" value="NAT_SF"/>
    <property type="match status" value="1"/>
</dbReference>
<keyword evidence="3" id="KW-1185">Reference proteome</keyword>
<dbReference type="GO" id="GO:0016747">
    <property type="term" value="F:acyltransferase activity, transferring groups other than amino-acyl groups"/>
    <property type="evidence" value="ECO:0007669"/>
    <property type="project" value="InterPro"/>
</dbReference>
<feature type="domain" description="N-acetyltransferase" evidence="1">
    <location>
        <begin position="1"/>
        <end position="135"/>
    </location>
</feature>
<dbReference type="SUPFAM" id="SSF55729">
    <property type="entry name" value="Acyl-CoA N-acyltransferases (Nat)"/>
    <property type="match status" value="1"/>
</dbReference>
<evidence type="ECO:0000259" key="1">
    <source>
        <dbReference type="PROSITE" id="PS51186"/>
    </source>
</evidence>
<name>A0AAU9EB89_9FIRM</name>
<dbReference type="PANTHER" id="PTHR43233">
    <property type="entry name" value="FAMILY N-ACETYLTRANSFERASE, PUTATIVE (AFU_ORTHOLOGUE AFUA_6G03350)-RELATED"/>
    <property type="match status" value="1"/>
</dbReference>
<dbReference type="InterPro" id="IPR053144">
    <property type="entry name" value="Acetyltransferase_Butenolide"/>
</dbReference>
<dbReference type="Proteomes" id="UP001321786">
    <property type="component" value="Chromosome"/>
</dbReference>
<protein>
    <recommendedName>
        <fullName evidence="1">N-acetyltransferase domain-containing protein</fullName>
    </recommendedName>
</protein>
<accession>A0AAU9EB89</accession>
<dbReference type="EMBL" id="AP028654">
    <property type="protein sequence ID" value="BEP29187.1"/>
    <property type="molecule type" value="Genomic_DNA"/>
</dbReference>
<dbReference type="InterPro" id="IPR000182">
    <property type="entry name" value="GNAT_dom"/>
</dbReference>
<sequence length="135" mass="15676">MIKYVNSKENIEKYEYNGFFVGWPKPPSGKMLKKILLNSNYTWLAIDDKEQRVVGFIYAITDGFISGYIPLLEVLPDYQGQGIGSKLVNLMLESLEKLYMIDLICDKDKISFYERFDMRENTGMSIRNYSNQSGE</sequence>
<organism evidence="2 3">
    <name type="scientific">Helicovermis profundi</name>
    <dbReference type="NCBI Taxonomy" id="3065157"/>
    <lineage>
        <taxon>Bacteria</taxon>
        <taxon>Bacillati</taxon>
        <taxon>Bacillota</taxon>
        <taxon>Clostridia</taxon>
        <taxon>Helicovermis</taxon>
    </lineage>
</organism>
<dbReference type="PROSITE" id="PS51186">
    <property type="entry name" value="GNAT"/>
    <property type="match status" value="1"/>
</dbReference>
<gene>
    <name evidence="2" type="ORF">HLPR_15180</name>
</gene>
<evidence type="ECO:0000313" key="2">
    <source>
        <dbReference type="EMBL" id="BEP29187.1"/>
    </source>
</evidence>
<dbReference type="RefSeq" id="WP_338534851.1">
    <property type="nucleotide sequence ID" value="NZ_AP028654.1"/>
</dbReference>
<dbReference type="InterPro" id="IPR016181">
    <property type="entry name" value="Acyl_CoA_acyltransferase"/>
</dbReference>